<dbReference type="InterPro" id="IPR046495">
    <property type="entry name" value="DUF6588"/>
</dbReference>
<feature type="signal peptide" evidence="1">
    <location>
        <begin position="1"/>
        <end position="23"/>
    </location>
</feature>
<organism evidence="2 3">
    <name type="scientific">Acetobacteroides hydrogenigenes</name>
    <dbReference type="NCBI Taxonomy" id="979970"/>
    <lineage>
        <taxon>Bacteria</taxon>
        <taxon>Pseudomonadati</taxon>
        <taxon>Bacteroidota</taxon>
        <taxon>Bacteroidia</taxon>
        <taxon>Bacteroidales</taxon>
        <taxon>Rikenellaceae</taxon>
        <taxon>Acetobacteroides</taxon>
    </lineage>
</organism>
<comment type="caution">
    <text evidence="2">The sequence shown here is derived from an EMBL/GenBank/DDBJ whole genome shotgun (WGS) entry which is preliminary data.</text>
</comment>
<evidence type="ECO:0000313" key="3">
    <source>
        <dbReference type="Proteomes" id="UP000294830"/>
    </source>
</evidence>
<accession>A0A4V2RQ97</accession>
<reference evidence="2 3" key="1">
    <citation type="submission" date="2019-03" db="EMBL/GenBank/DDBJ databases">
        <title>Genomic Encyclopedia of Archaeal and Bacterial Type Strains, Phase II (KMG-II): from individual species to whole genera.</title>
        <authorList>
            <person name="Goeker M."/>
        </authorList>
    </citation>
    <scope>NUCLEOTIDE SEQUENCE [LARGE SCALE GENOMIC DNA]</scope>
    <source>
        <strain evidence="2 3">RL-C</strain>
    </source>
</reference>
<keyword evidence="3" id="KW-1185">Reference proteome</keyword>
<protein>
    <recommendedName>
        <fullName evidence="4">Outer membrane beta-barrel porin/alpha-amylase</fullName>
    </recommendedName>
</protein>
<dbReference type="OrthoDB" id="9775382at2"/>
<sequence length="339" mass="36909">MRNIRKRCLVAVLAIAFSVPSFAQTDITELLKLFNQAKGDVSLLAKEYMRPFGEEFGKTLNTGWYTSAKPHKLGGFDITISATAIPVSSSMKSFNVNDVLGANSTLKVAPGSNPSTPTVLGKEVDGTTVYAGVNTAATSMKLPQGANMPVMPMANYNISVGLPFHTDVAFRFVPNLSFGDNGNFGLWGIGLRNEFKEFIPVFKHVPFNLSAFWGMTKYKLSWDMNDNTYATGNGDHELSTNATSYTARLLISKSIPVLTVYGGIGYNSSSSDYKLKGLYKDPSASSLLTFNDPFNLSYTSTGMMFNAGLRIKLAVFMLFGDYTYAGTSMYTAGLGFTFR</sequence>
<keyword evidence="1" id="KW-0732">Signal</keyword>
<dbReference type="Proteomes" id="UP000294830">
    <property type="component" value="Unassembled WGS sequence"/>
</dbReference>
<feature type="chain" id="PRO_5020851426" description="Outer membrane beta-barrel porin/alpha-amylase" evidence="1">
    <location>
        <begin position="24"/>
        <end position="339"/>
    </location>
</feature>
<evidence type="ECO:0008006" key="4">
    <source>
        <dbReference type="Google" id="ProtNLM"/>
    </source>
</evidence>
<evidence type="ECO:0000313" key="2">
    <source>
        <dbReference type="EMBL" id="TCN70740.1"/>
    </source>
</evidence>
<proteinExistence type="predicted"/>
<evidence type="ECO:0000256" key="1">
    <source>
        <dbReference type="SAM" id="SignalP"/>
    </source>
</evidence>
<dbReference type="EMBL" id="SLWB01000003">
    <property type="protein sequence ID" value="TCN70740.1"/>
    <property type="molecule type" value="Genomic_DNA"/>
</dbReference>
<gene>
    <name evidence="2" type="ORF">CLV25_103264</name>
</gene>
<dbReference type="RefSeq" id="WP_131838595.1">
    <property type="nucleotide sequence ID" value="NZ_SLWB01000003.1"/>
</dbReference>
<name>A0A4V2RQ97_9BACT</name>
<dbReference type="Pfam" id="PF20230">
    <property type="entry name" value="DUF6588"/>
    <property type="match status" value="1"/>
</dbReference>
<dbReference type="AlphaFoldDB" id="A0A4V2RQ97"/>